<organism evidence="2 3">
    <name type="scientific">Neobacillus mesonae</name>
    <dbReference type="NCBI Taxonomy" id="1193713"/>
    <lineage>
        <taxon>Bacteria</taxon>
        <taxon>Bacillati</taxon>
        <taxon>Bacillota</taxon>
        <taxon>Bacilli</taxon>
        <taxon>Bacillales</taxon>
        <taxon>Bacillaceae</taxon>
        <taxon>Neobacillus</taxon>
    </lineage>
</organism>
<feature type="compositionally biased region" description="Pro residues" evidence="1">
    <location>
        <begin position="51"/>
        <end position="70"/>
    </location>
</feature>
<dbReference type="EMBL" id="CP022572">
    <property type="protein sequence ID" value="AZU62008.1"/>
    <property type="molecule type" value="Genomic_DNA"/>
</dbReference>
<evidence type="ECO:0000256" key="1">
    <source>
        <dbReference type="SAM" id="MobiDB-lite"/>
    </source>
</evidence>
<dbReference type="Proteomes" id="UP000282892">
    <property type="component" value="Chromosome"/>
</dbReference>
<accession>A0A3T0HYD5</accession>
<feature type="compositionally biased region" description="Polar residues" evidence="1">
    <location>
        <begin position="24"/>
        <end position="47"/>
    </location>
</feature>
<dbReference type="RefSeq" id="WP_127486743.1">
    <property type="nucleotide sequence ID" value="NZ_CP022572.1"/>
</dbReference>
<feature type="region of interest" description="Disordered" evidence="1">
    <location>
        <begin position="12"/>
        <end position="76"/>
    </location>
</feature>
<sequence length="222" mass="24188">MLFVLSGCQLFGSSAKKESEKDTSNNQTTVPATNPSDQSNNTPSDQGTPASPLPAPPPSTPSAPSTPPPAQESSDPAEIYGIYGLMEEYNNLVGNKHGISMEKAKLYTEDADYATFSITLSNGNGLGMVVVKETKKVKVFSIVSVISSNADYDKLYKSAAVLLMYIDRNVTEDVLTDILTQLGYGKPVEQINFSYESSDLELTTEYVASKKELYFDVYYKNN</sequence>
<dbReference type="KEGG" id="nmk:CHR53_12350"/>
<reference evidence="2 3" key="1">
    <citation type="submission" date="2017-07" db="EMBL/GenBank/DDBJ databases">
        <title>The complete genome sequence of Bacillus mesonae strain H20-5, an efficient strain improving plant abiotic stress resistance.</title>
        <authorList>
            <person name="Kim S.Y."/>
            <person name="Song H."/>
            <person name="Sang M.K."/>
            <person name="Weon H.-Y."/>
            <person name="Song J."/>
        </authorList>
    </citation>
    <scope>NUCLEOTIDE SEQUENCE [LARGE SCALE GENOMIC DNA]</scope>
    <source>
        <strain evidence="2 3">H20-5</strain>
    </source>
</reference>
<proteinExistence type="predicted"/>
<protein>
    <submittedName>
        <fullName evidence="2">Uncharacterized protein</fullName>
    </submittedName>
</protein>
<keyword evidence="3" id="KW-1185">Reference proteome</keyword>
<evidence type="ECO:0000313" key="3">
    <source>
        <dbReference type="Proteomes" id="UP000282892"/>
    </source>
</evidence>
<name>A0A3T0HYD5_9BACI</name>
<evidence type="ECO:0000313" key="2">
    <source>
        <dbReference type="EMBL" id="AZU62008.1"/>
    </source>
</evidence>
<gene>
    <name evidence="2" type="ORF">CHR53_12350</name>
</gene>
<dbReference type="AlphaFoldDB" id="A0A3T0HYD5"/>